<reference evidence="6" key="1">
    <citation type="journal article" date="2019" name="Int. J. Syst. Evol. Microbiol.">
        <title>The Global Catalogue of Microorganisms (GCM) 10K type strain sequencing project: providing services to taxonomists for standard genome sequencing and annotation.</title>
        <authorList>
            <consortium name="The Broad Institute Genomics Platform"/>
            <consortium name="The Broad Institute Genome Sequencing Center for Infectious Disease"/>
            <person name="Wu L."/>
            <person name="Ma J."/>
        </authorList>
    </citation>
    <scope>NUCLEOTIDE SEQUENCE [LARGE SCALE GENOMIC DNA]</scope>
    <source>
        <strain evidence="6">2902at01</strain>
    </source>
</reference>
<gene>
    <name evidence="5" type="ORF">ACFOX0_09470</name>
</gene>
<keyword evidence="6" id="KW-1185">Reference proteome</keyword>
<sequence length="328" mass="36520">MLETQTIATSPLRPAERFDFWQALVAQETAVARIYSEHLADFDAWARISSLGAFKITSFGYPSLRMSRTDQLIRRSDPEIYQLAIPVAGRSIIIESGRQSVLRPGDLTFIDTSRPHEAVHQPAPHGGPVISSSITMQIPHAALPLPRAKVERLLGVRLPADEGIGALLAPYVRRLAEHPEQYRAADAEQLGNVALDLVAALLAERLEVETALPGETRQTALRARVHAFIDENLGDPALGPSTVAAAHHISLRTLHRLFAAEETTVAGEIRLRRLRRCRRDLDNPRLRHQPVHAIAARWGFRDKAHFSRLFTATYGMGPHAYRSRHREG</sequence>
<evidence type="ECO:0000313" key="5">
    <source>
        <dbReference type="EMBL" id="MFC4106165.1"/>
    </source>
</evidence>
<proteinExistence type="predicted"/>
<dbReference type="EMBL" id="JBHSBN010000005">
    <property type="protein sequence ID" value="MFC4106165.1"/>
    <property type="molecule type" value="Genomic_DNA"/>
</dbReference>
<dbReference type="Proteomes" id="UP001595868">
    <property type="component" value="Unassembled WGS sequence"/>
</dbReference>
<keyword evidence="3" id="KW-0804">Transcription</keyword>
<evidence type="ECO:0000256" key="2">
    <source>
        <dbReference type="ARBA" id="ARBA00023125"/>
    </source>
</evidence>
<dbReference type="Pfam" id="PF12833">
    <property type="entry name" value="HTH_18"/>
    <property type="match status" value="1"/>
</dbReference>
<dbReference type="Pfam" id="PF14525">
    <property type="entry name" value="AraC_binding_2"/>
    <property type="match status" value="1"/>
</dbReference>
<keyword evidence="1" id="KW-0805">Transcription regulation</keyword>
<accession>A0ABV8KJB6</accession>
<dbReference type="PROSITE" id="PS01124">
    <property type="entry name" value="HTH_ARAC_FAMILY_2"/>
    <property type="match status" value="1"/>
</dbReference>
<name>A0ABV8KJB6_9ACTN</name>
<organism evidence="5 6">
    <name type="scientific">Micromonospora zhanjiangensis</name>
    <dbReference type="NCBI Taxonomy" id="1522057"/>
    <lineage>
        <taxon>Bacteria</taxon>
        <taxon>Bacillati</taxon>
        <taxon>Actinomycetota</taxon>
        <taxon>Actinomycetes</taxon>
        <taxon>Micromonosporales</taxon>
        <taxon>Micromonosporaceae</taxon>
        <taxon>Micromonospora</taxon>
    </lineage>
</organism>
<protein>
    <submittedName>
        <fullName evidence="5">Helix-turn-helix domain-containing protein</fullName>
    </submittedName>
</protein>
<dbReference type="PANTHER" id="PTHR46796">
    <property type="entry name" value="HTH-TYPE TRANSCRIPTIONAL ACTIVATOR RHAS-RELATED"/>
    <property type="match status" value="1"/>
</dbReference>
<evidence type="ECO:0000256" key="1">
    <source>
        <dbReference type="ARBA" id="ARBA00023015"/>
    </source>
</evidence>
<dbReference type="PANTHER" id="PTHR46796:SF6">
    <property type="entry name" value="ARAC SUBFAMILY"/>
    <property type="match status" value="1"/>
</dbReference>
<dbReference type="InterPro" id="IPR009057">
    <property type="entry name" value="Homeodomain-like_sf"/>
</dbReference>
<dbReference type="InterPro" id="IPR035418">
    <property type="entry name" value="AraC-bd_2"/>
</dbReference>
<keyword evidence="2" id="KW-0238">DNA-binding</keyword>
<dbReference type="SUPFAM" id="SSF46689">
    <property type="entry name" value="Homeodomain-like"/>
    <property type="match status" value="1"/>
</dbReference>
<dbReference type="SMART" id="SM00342">
    <property type="entry name" value="HTH_ARAC"/>
    <property type="match status" value="1"/>
</dbReference>
<feature type="domain" description="HTH araC/xylS-type" evidence="4">
    <location>
        <begin position="223"/>
        <end position="324"/>
    </location>
</feature>
<dbReference type="InterPro" id="IPR018060">
    <property type="entry name" value="HTH_AraC"/>
</dbReference>
<dbReference type="InterPro" id="IPR050204">
    <property type="entry name" value="AraC_XylS_family_regulators"/>
</dbReference>
<comment type="caution">
    <text evidence="5">The sequence shown here is derived from an EMBL/GenBank/DDBJ whole genome shotgun (WGS) entry which is preliminary data.</text>
</comment>
<evidence type="ECO:0000313" key="6">
    <source>
        <dbReference type="Proteomes" id="UP001595868"/>
    </source>
</evidence>
<dbReference type="RefSeq" id="WP_377544220.1">
    <property type="nucleotide sequence ID" value="NZ_JBHSBN010000005.1"/>
</dbReference>
<dbReference type="Gene3D" id="1.10.10.60">
    <property type="entry name" value="Homeodomain-like"/>
    <property type="match status" value="1"/>
</dbReference>
<evidence type="ECO:0000256" key="3">
    <source>
        <dbReference type="ARBA" id="ARBA00023163"/>
    </source>
</evidence>
<evidence type="ECO:0000259" key="4">
    <source>
        <dbReference type="PROSITE" id="PS01124"/>
    </source>
</evidence>